<sequence length="172" mass="19485">MKKIITLIALVILPFVNYAQSSIFDKFEDMDDVSSVIVNKEAFKMASKFGGNSPEAKEYVDMVKNLESLKVFSTESVEIAKQMSNIVSKYLKSAKLTELMRIKDDEAHVKIYIRQGKDENHVSELLMFVSNLKNKSNQEAVILSLTGEIDLNKISELTNNYIPESGKKLKKQ</sequence>
<feature type="chain" id="PRO_5007066363" description="DUF4252 domain-containing protein" evidence="1">
    <location>
        <begin position="20"/>
        <end position="172"/>
    </location>
</feature>
<proteinExistence type="predicted"/>
<organism evidence="2 3">
    <name type="scientific">Lutibacter profundi</name>
    <dbReference type="NCBI Taxonomy" id="1622118"/>
    <lineage>
        <taxon>Bacteria</taxon>
        <taxon>Pseudomonadati</taxon>
        <taxon>Bacteroidota</taxon>
        <taxon>Flavobacteriia</taxon>
        <taxon>Flavobacteriales</taxon>
        <taxon>Flavobacteriaceae</taxon>
        <taxon>Lutibacter</taxon>
    </lineage>
</organism>
<dbReference type="KEGG" id="lut:Lupro_01935"/>
<dbReference type="OrthoDB" id="705638at2"/>
<reference evidence="3" key="1">
    <citation type="submission" date="2015-12" db="EMBL/GenBank/DDBJ databases">
        <title>Complete genome sequence of Lutibacter profundus strain LP1.</title>
        <authorList>
            <person name="Wissuwa J."/>
            <person name="Le Moine Bauer S."/>
            <person name="Stokke R."/>
            <person name="Dahle H."/>
            <person name="Steen I.H."/>
        </authorList>
    </citation>
    <scope>NUCLEOTIDE SEQUENCE [LARGE SCALE GENOMIC DNA]</scope>
    <source>
        <strain evidence="3">LP1</strain>
    </source>
</reference>
<dbReference type="InterPro" id="IPR025348">
    <property type="entry name" value="DUF4252"/>
</dbReference>
<dbReference type="RefSeq" id="WP_068211356.1">
    <property type="nucleotide sequence ID" value="NZ_CP013355.1"/>
</dbReference>
<keyword evidence="3" id="KW-1185">Reference proteome</keyword>
<evidence type="ECO:0008006" key="4">
    <source>
        <dbReference type="Google" id="ProtNLM"/>
    </source>
</evidence>
<dbReference type="AlphaFoldDB" id="A0A0X8G8X1"/>
<keyword evidence="1" id="KW-0732">Signal</keyword>
<dbReference type="PATRIC" id="fig|1622118.3.peg.394"/>
<gene>
    <name evidence="2" type="ORF">Lupro_01935</name>
</gene>
<accession>A0A0X8G8X1</accession>
<reference evidence="2 3" key="2">
    <citation type="journal article" date="2016" name="Int. J. Syst. Evol. Microbiol.">
        <title>Lutibacter profundi sp. nov., isolated from a deep-sea hydrothermal system on the Arctic Mid-Ocean Ridge and emended description of the genus Lutibacter.</title>
        <authorList>
            <person name="Le Moine Bauer S."/>
            <person name="Roalkvam I."/>
            <person name="Steen I.H."/>
            <person name="Dahle H."/>
        </authorList>
    </citation>
    <scope>NUCLEOTIDE SEQUENCE [LARGE SCALE GENOMIC DNA]</scope>
    <source>
        <strain evidence="2 3">LP1</strain>
    </source>
</reference>
<dbReference type="STRING" id="1622118.Lupro_01935"/>
<evidence type="ECO:0000313" key="2">
    <source>
        <dbReference type="EMBL" id="AMC12164.1"/>
    </source>
</evidence>
<protein>
    <recommendedName>
        <fullName evidence="4">DUF4252 domain-containing protein</fullName>
    </recommendedName>
</protein>
<name>A0A0X8G8X1_9FLAO</name>
<evidence type="ECO:0000256" key="1">
    <source>
        <dbReference type="SAM" id="SignalP"/>
    </source>
</evidence>
<feature type="signal peptide" evidence="1">
    <location>
        <begin position="1"/>
        <end position="19"/>
    </location>
</feature>
<evidence type="ECO:0000313" key="3">
    <source>
        <dbReference type="Proteomes" id="UP000059672"/>
    </source>
</evidence>
<dbReference type="EMBL" id="CP013355">
    <property type="protein sequence ID" value="AMC12164.1"/>
    <property type="molecule type" value="Genomic_DNA"/>
</dbReference>
<dbReference type="Pfam" id="PF14060">
    <property type="entry name" value="DUF4252"/>
    <property type="match status" value="1"/>
</dbReference>
<dbReference type="Proteomes" id="UP000059672">
    <property type="component" value="Chromosome"/>
</dbReference>